<accession>A0A821BQN7</accession>
<evidence type="ECO:0000313" key="3">
    <source>
        <dbReference type="Proteomes" id="UP000663866"/>
    </source>
</evidence>
<organism evidence="2 3">
    <name type="scientific">Rotaria magnacalcarata</name>
    <dbReference type="NCBI Taxonomy" id="392030"/>
    <lineage>
        <taxon>Eukaryota</taxon>
        <taxon>Metazoa</taxon>
        <taxon>Spiralia</taxon>
        <taxon>Gnathifera</taxon>
        <taxon>Rotifera</taxon>
        <taxon>Eurotatoria</taxon>
        <taxon>Bdelloidea</taxon>
        <taxon>Philodinida</taxon>
        <taxon>Philodinidae</taxon>
        <taxon>Rotaria</taxon>
    </lineage>
</organism>
<protein>
    <submittedName>
        <fullName evidence="2">Uncharacterized protein</fullName>
    </submittedName>
</protein>
<dbReference type="AlphaFoldDB" id="A0A821BQN7"/>
<evidence type="ECO:0000313" key="2">
    <source>
        <dbReference type="EMBL" id="CAF4594270.1"/>
    </source>
</evidence>
<dbReference type="EMBL" id="CAJOBG010071034">
    <property type="protein sequence ID" value="CAF4594270.1"/>
    <property type="molecule type" value="Genomic_DNA"/>
</dbReference>
<dbReference type="Proteomes" id="UP000663866">
    <property type="component" value="Unassembled WGS sequence"/>
</dbReference>
<comment type="caution">
    <text evidence="2">The sequence shown here is derived from an EMBL/GenBank/DDBJ whole genome shotgun (WGS) entry which is preliminary data.</text>
</comment>
<evidence type="ECO:0000256" key="1">
    <source>
        <dbReference type="SAM" id="MobiDB-lite"/>
    </source>
</evidence>
<name>A0A821BQN7_9BILA</name>
<feature type="compositionally biased region" description="Low complexity" evidence="1">
    <location>
        <begin position="44"/>
        <end position="57"/>
    </location>
</feature>
<gene>
    <name evidence="2" type="ORF">OVN521_LOCUS44909</name>
</gene>
<feature type="non-terminal residue" evidence="2">
    <location>
        <position position="1"/>
    </location>
</feature>
<sequence>MIIKTKRKDLQDETNKSLVIQNQASTTTHEIHPTFYPPPPPAFSSRQDSVSSSSSSSANKPTKIHN</sequence>
<keyword evidence="3" id="KW-1185">Reference proteome</keyword>
<feature type="region of interest" description="Disordered" evidence="1">
    <location>
        <begin position="22"/>
        <end position="66"/>
    </location>
</feature>
<reference evidence="2" key="1">
    <citation type="submission" date="2021-02" db="EMBL/GenBank/DDBJ databases">
        <authorList>
            <person name="Nowell W R."/>
        </authorList>
    </citation>
    <scope>NUCLEOTIDE SEQUENCE</scope>
</reference>
<proteinExistence type="predicted"/>